<reference evidence="2 3" key="1">
    <citation type="journal article" date="2019" name="Commun. Biol.">
        <title>The bagworm genome reveals a unique fibroin gene that provides high tensile strength.</title>
        <authorList>
            <person name="Kono N."/>
            <person name="Nakamura H."/>
            <person name="Ohtoshi R."/>
            <person name="Tomita M."/>
            <person name="Numata K."/>
            <person name="Arakawa K."/>
        </authorList>
    </citation>
    <scope>NUCLEOTIDE SEQUENCE [LARGE SCALE GENOMIC DNA]</scope>
</reference>
<organism evidence="2 3">
    <name type="scientific">Eumeta variegata</name>
    <name type="common">Bagworm moth</name>
    <name type="synonym">Eumeta japonica</name>
    <dbReference type="NCBI Taxonomy" id="151549"/>
    <lineage>
        <taxon>Eukaryota</taxon>
        <taxon>Metazoa</taxon>
        <taxon>Ecdysozoa</taxon>
        <taxon>Arthropoda</taxon>
        <taxon>Hexapoda</taxon>
        <taxon>Insecta</taxon>
        <taxon>Pterygota</taxon>
        <taxon>Neoptera</taxon>
        <taxon>Endopterygota</taxon>
        <taxon>Lepidoptera</taxon>
        <taxon>Glossata</taxon>
        <taxon>Ditrysia</taxon>
        <taxon>Tineoidea</taxon>
        <taxon>Psychidae</taxon>
        <taxon>Oiketicinae</taxon>
        <taxon>Eumeta</taxon>
    </lineage>
</organism>
<gene>
    <name evidence="2" type="ORF">EVAR_72123_1</name>
</gene>
<dbReference type="Pfam" id="PF13613">
    <property type="entry name" value="HTH_Tnp_4"/>
    <property type="match status" value="1"/>
</dbReference>
<dbReference type="AlphaFoldDB" id="A0A4C1T276"/>
<sequence length="145" mass="17265">MKYEIVKELDKGEFRRLTGVKRSTFNKMVGILCEENKKKKAKGGRKNKLNEENMLLMVLEYLREYRTYFHISQSYGVSESTAYKTVKWVEDTLIQHQDFALPGRKELLKSDVKYEILVIDATETPVERPKKSRKDFIQERRKNIR</sequence>
<proteinExistence type="predicted"/>
<feature type="domain" description="Transposase Helix-turn-helix" evidence="1">
    <location>
        <begin position="47"/>
        <end position="96"/>
    </location>
</feature>
<evidence type="ECO:0000313" key="3">
    <source>
        <dbReference type="Proteomes" id="UP000299102"/>
    </source>
</evidence>
<protein>
    <submittedName>
        <fullName evidence="2">Probable transposase for insertion sequence element IS702</fullName>
    </submittedName>
</protein>
<comment type="caution">
    <text evidence="2">The sequence shown here is derived from an EMBL/GenBank/DDBJ whole genome shotgun (WGS) entry which is preliminary data.</text>
</comment>
<dbReference type="EMBL" id="BGZK01011800">
    <property type="protein sequence ID" value="GBP08285.1"/>
    <property type="molecule type" value="Genomic_DNA"/>
</dbReference>
<accession>A0A4C1T276</accession>
<evidence type="ECO:0000259" key="1">
    <source>
        <dbReference type="Pfam" id="PF13613"/>
    </source>
</evidence>
<keyword evidence="3" id="KW-1185">Reference proteome</keyword>
<evidence type="ECO:0000313" key="2">
    <source>
        <dbReference type="EMBL" id="GBP08285.1"/>
    </source>
</evidence>
<dbReference type="Proteomes" id="UP000299102">
    <property type="component" value="Unassembled WGS sequence"/>
</dbReference>
<name>A0A4C1T276_EUMVA</name>
<dbReference type="InterPro" id="IPR027805">
    <property type="entry name" value="Transposase_HTH_dom"/>
</dbReference>